<dbReference type="EMBL" id="CAJOBA010000117">
    <property type="protein sequence ID" value="CAF3505715.1"/>
    <property type="molecule type" value="Genomic_DNA"/>
</dbReference>
<evidence type="ECO:0000313" key="2">
    <source>
        <dbReference type="EMBL" id="CAF1183992.1"/>
    </source>
</evidence>
<evidence type="ECO:0000313" key="5">
    <source>
        <dbReference type="Proteomes" id="UP000663829"/>
    </source>
</evidence>
<evidence type="ECO:0000313" key="1">
    <source>
        <dbReference type="EMBL" id="CAF0730521.1"/>
    </source>
</evidence>
<name>A0A814V6F8_9BILA</name>
<dbReference type="Proteomes" id="UP000682733">
    <property type="component" value="Unassembled WGS sequence"/>
</dbReference>
<dbReference type="EMBL" id="CAJNOK010000117">
    <property type="protein sequence ID" value="CAF0730521.1"/>
    <property type="molecule type" value="Genomic_DNA"/>
</dbReference>
<gene>
    <name evidence="2" type="ORF">GPM918_LOCUS22852</name>
    <name evidence="1" type="ORF">OVA965_LOCUS766</name>
    <name evidence="4" type="ORF">SRO942_LOCUS22851</name>
    <name evidence="3" type="ORF">TMI583_LOCUS766</name>
</gene>
<reference evidence="2" key="1">
    <citation type="submission" date="2021-02" db="EMBL/GenBank/DDBJ databases">
        <authorList>
            <person name="Nowell W R."/>
        </authorList>
    </citation>
    <scope>NUCLEOTIDE SEQUENCE</scope>
</reference>
<organism evidence="2 5">
    <name type="scientific">Didymodactylos carnosus</name>
    <dbReference type="NCBI Taxonomy" id="1234261"/>
    <lineage>
        <taxon>Eukaryota</taxon>
        <taxon>Metazoa</taxon>
        <taxon>Spiralia</taxon>
        <taxon>Gnathifera</taxon>
        <taxon>Rotifera</taxon>
        <taxon>Eurotatoria</taxon>
        <taxon>Bdelloidea</taxon>
        <taxon>Philodinida</taxon>
        <taxon>Philodinidae</taxon>
        <taxon>Didymodactylos</taxon>
    </lineage>
</organism>
<dbReference type="Proteomes" id="UP000681722">
    <property type="component" value="Unassembled WGS sequence"/>
</dbReference>
<accession>A0A814V6F8</accession>
<evidence type="ECO:0000313" key="3">
    <source>
        <dbReference type="EMBL" id="CAF3505715.1"/>
    </source>
</evidence>
<dbReference type="AlphaFoldDB" id="A0A814V6F8"/>
<protein>
    <submittedName>
        <fullName evidence="2">Uncharacterized protein</fullName>
    </submittedName>
</protein>
<dbReference type="Proteomes" id="UP000677228">
    <property type="component" value="Unassembled WGS sequence"/>
</dbReference>
<dbReference type="EMBL" id="CAJOBC010007953">
    <property type="protein sequence ID" value="CAF3948293.1"/>
    <property type="molecule type" value="Genomic_DNA"/>
</dbReference>
<evidence type="ECO:0000313" key="4">
    <source>
        <dbReference type="EMBL" id="CAF3948293.1"/>
    </source>
</evidence>
<proteinExistence type="predicted"/>
<dbReference type="Proteomes" id="UP000663829">
    <property type="component" value="Unassembled WGS sequence"/>
</dbReference>
<dbReference type="OrthoDB" id="10045508at2759"/>
<comment type="caution">
    <text evidence="2">The sequence shown here is derived from an EMBL/GenBank/DDBJ whole genome shotgun (WGS) entry which is preliminary data.</text>
</comment>
<sequence length="293" mass="33748">MECNKGPKKLWDRYIAKYGDFRNHIDAIRADYQCYLNFRIPFSCPSVDQCSKQKVQTKIAKATLETSFFKYNNRLPPKYCKYQQQHDNLSDTGIRTALITDNNDHIDIAQIKAIMRAEDFPDNLFSTTSERRPVLLKRQIGENYANCISASSSTQDARRSKTDLRSRTALLKHDVHEVLVSTVQHDNKTAAQPPSNKHISSDISEYSLSKSRKSIVELLPSTAIRPSQYRELFKKLNRNDEHHRISPNETHFSLTKNVMTSKNAKLSTAYSVKAFKDYLIQRSARLPKVSLFL</sequence>
<dbReference type="EMBL" id="CAJNOQ010007952">
    <property type="protein sequence ID" value="CAF1183992.1"/>
    <property type="molecule type" value="Genomic_DNA"/>
</dbReference>
<keyword evidence="5" id="KW-1185">Reference proteome</keyword>